<sequence>MGHRQRKRRGPSGPSQITATLSIPFVGEISGTWQPADAERSAAWELYLELVTRVSVEELHPDEGFLREALTSLYTFFGTTRDILRRYGPDVAPPLAPGHVSFGVLAVTVLNRVLRPLLASWHPRLAAYESRRPEGHDPVAWERAWDHAPALRTQLTEVRRTLASLARTLQKVADVSDLIDLPAPRSPGLGADRGTPPRRFERILTARSRETGVRPAPLTRAA</sequence>
<keyword evidence="2" id="KW-1185">Reference proteome</keyword>
<protein>
    <submittedName>
        <fullName evidence="1">Uncharacterized protein</fullName>
    </submittedName>
</protein>
<reference evidence="1 2" key="1">
    <citation type="submission" date="2024-12" db="EMBL/GenBank/DDBJ databases">
        <title>Forecasting of Potato common scab and diversities of Pathogenic streptomyces spp. in china.</title>
        <authorList>
            <person name="Handique U."/>
            <person name="Wu J."/>
        </authorList>
    </citation>
    <scope>NUCLEOTIDE SEQUENCE [LARGE SCALE GENOMIC DNA]</scope>
    <source>
        <strain evidence="1 2">ZRIMU1530</strain>
    </source>
</reference>
<comment type="caution">
    <text evidence="1">The sequence shown here is derived from an EMBL/GenBank/DDBJ whole genome shotgun (WGS) entry which is preliminary data.</text>
</comment>
<proteinExistence type="predicted"/>
<evidence type="ECO:0000313" key="2">
    <source>
        <dbReference type="Proteomes" id="UP001631957"/>
    </source>
</evidence>
<gene>
    <name evidence="1" type="ORF">ACKI18_21985</name>
</gene>
<evidence type="ECO:0000313" key="1">
    <source>
        <dbReference type="EMBL" id="MFM9611370.1"/>
    </source>
</evidence>
<organism evidence="1 2">
    <name type="scientific">Streptomyces niveiscabiei</name>
    <dbReference type="NCBI Taxonomy" id="164115"/>
    <lineage>
        <taxon>Bacteria</taxon>
        <taxon>Bacillati</taxon>
        <taxon>Actinomycetota</taxon>
        <taxon>Actinomycetes</taxon>
        <taxon>Kitasatosporales</taxon>
        <taxon>Streptomycetaceae</taxon>
        <taxon>Streptomyces</taxon>
    </lineage>
</organism>
<accession>A0ABW9HWH1</accession>
<dbReference type="RefSeq" id="WP_409123005.1">
    <property type="nucleotide sequence ID" value="NZ_JBJVNI010000011.1"/>
</dbReference>
<dbReference type="Proteomes" id="UP001631957">
    <property type="component" value="Unassembled WGS sequence"/>
</dbReference>
<dbReference type="EMBL" id="JBJVNI010000011">
    <property type="protein sequence ID" value="MFM9611370.1"/>
    <property type="molecule type" value="Genomic_DNA"/>
</dbReference>
<name>A0ABW9HWH1_9ACTN</name>